<evidence type="ECO:0000259" key="11">
    <source>
        <dbReference type="Pfam" id="PF06535"/>
    </source>
</evidence>
<evidence type="ECO:0000256" key="1">
    <source>
        <dbReference type="ARBA" id="ARBA00004609"/>
    </source>
</evidence>
<keyword evidence="13" id="KW-1185">Reference proteome</keyword>
<keyword evidence="3" id="KW-1003">Cell membrane</keyword>
<comment type="subcellular location">
    <subcellularLocation>
        <location evidence="1">Cell membrane</location>
        <topology evidence="1">Lipid-anchor</topology>
        <topology evidence="1">GPI-anchor</topology>
    </subcellularLocation>
</comment>
<keyword evidence="5" id="KW-0732">Signal</keyword>
<dbReference type="InterPro" id="IPR009496">
    <property type="entry name" value="RGM_C"/>
</dbReference>
<evidence type="ECO:0000256" key="9">
    <source>
        <dbReference type="ARBA" id="ARBA00023288"/>
    </source>
</evidence>
<comment type="similarity">
    <text evidence="2">Belongs to the repulsive guidance molecule (RGM) family.</text>
</comment>
<dbReference type="Proteomes" id="UP001142489">
    <property type="component" value="Unassembled WGS sequence"/>
</dbReference>
<proteinExistence type="inferred from homology"/>
<dbReference type="PANTHER" id="PTHR31428">
    <property type="entry name" value="RGM DOMAIN FAMILY MEMBER DRAG-1"/>
    <property type="match status" value="1"/>
</dbReference>
<dbReference type="Pfam" id="PF06534">
    <property type="entry name" value="RGM_C"/>
    <property type="match status" value="1"/>
</dbReference>
<accession>A0A9Q0Y6X0</accession>
<evidence type="ECO:0000313" key="12">
    <source>
        <dbReference type="EMBL" id="KAJ7345340.1"/>
    </source>
</evidence>
<comment type="caution">
    <text evidence="12">The sequence shown here is derived from an EMBL/GenBank/DDBJ whole genome shotgun (WGS) entry which is preliminary data.</text>
</comment>
<evidence type="ECO:0000256" key="8">
    <source>
        <dbReference type="ARBA" id="ARBA00023180"/>
    </source>
</evidence>
<keyword evidence="4" id="KW-0336">GPI-anchor</keyword>
<dbReference type="Gene3D" id="3.40.1000.10">
    <property type="entry name" value="Mog1/PsbP, alpha/beta/alpha sandwich"/>
    <property type="match status" value="1"/>
</dbReference>
<sequence>MKPQGYLTRRRLGLGPAPRRPVCVPSGEEGFGPTACPVDEWLSMRGSFCSAGPPFAVKPYLLVPMLALFLTCKHASSHCKISRCNAAYLAATEKLQGPHRRAAFCDALRSYSSCTRRTARTCRGNLAYHSAVYGIEDLMIQNNCSKEGPTSPPWPPVLAPDREGFASLDICDYEKNFVRKHGHPRPSCTVQPLGMPTCALLRMNSTPLTIIFKNMKECVDEKVYQAETDNLPAAFVDGSVKGGERPGGSSLTLYEHAPGRHVEIRAAYIGATISVRQAAKRLSFSIGVAEEVASSFTEEQDLQLCVFGCPPGQRIPQDHGHPGLGNITGEEACLLCRKKVPVEDAYFHACVFDVVTSGDANLTQAAHDALEDGKAFHLDARKLHLFQTEGGSFLHTPSFGLLVPAVALLLLNF</sequence>
<dbReference type="AlphaFoldDB" id="A0A9Q0Y6X0"/>
<dbReference type="PANTHER" id="PTHR31428:SF3">
    <property type="entry name" value="HEMOJUVELIN"/>
    <property type="match status" value="1"/>
</dbReference>
<name>A0A9Q0Y6X0_9SAUR</name>
<dbReference type="InterPro" id="IPR010536">
    <property type="entry name" value="RGM_N"/>
</dbReference>
<evidence type="ECO:0000256" key="7">
    <source>
        <dbReference type="ARBA" id="ARBA00023136"/>
    </source>
</evidence>
<evidence type="ECO:0000256" key="5">
    <source>
        <dbReference type="ARBA" id="ARBA00022729"/>
    </source>
</evidence>
<dbReference type="GO" id="GO:0015026">
    <property type="term" value="F:coreceptor activity"/>
    <property type="evidence" value="ECO:0007669"/>
    <property type="project" value="TreeGrafter"/>
</dbReference>
<keyword evidence="7" id="KW-0472">Membrane</keyword>
<dbReference type="EMBL" id="JAPFRF010000001">
    <property type="protein sequence ID" value="KAJ7345340.1"/>
    <property type="molecule type" value="Genomic_DNA"/>
</dbReference>
<dbReference type="Pfam" id="PF06535">
    <property type="entry name" value="RGM_N"/>
    <property type="match status" value="1"/>
</dbReference>
<reference evidence="12" key="1">
    <citation type="journal article" date="2023" name="DNA Res.">
        <title>Chromosome-level genome assembly of Phrynocephalus forsythii using third-generation DNA sequencing and Hi-C analysis.</title>
        <authorList>
            <person name="Qi Y."/>
            <person name="Zhao W."/>
            <person name="Zhao Y."/>
            <person name="Niu C."/>
            <person name="Cao S."/>
            <person name="Zhang Y."/>
        </authorList>
    </citation>
    <scope>NUCLEOTIDE SEQUENCE</scope>
    <source>
        <tissue evidence="12">Muscle</tissue>
    </source>
</reference>
<keyword evidence="8" id="KW-0325">Glycoprotein</keyword>
<dbReference type="GO" id="GO:0098552">
    <property type="term" value="C:side of membrane"/>
    <property type="evidence" value="ECO:0007669"/>
    <property type="project" value="UniProtKB-KW"/>
</dbReference>
<evidence type="ECO:0000256" key="3">
    <source>
        <dbReference type="ARBA" id="ARBA00022475"/>
    </source>
</evidence>
<evidence type="ECO:0000256" key="2">
    <source>
        <dbReference type="ARBA" id="ARBA00005321"/>
    </source>
</evidence>
<dbReference type="InterPro" id="IPR040287">
    <property type="entry name" value="RGM"/>
</dbReference>
<feature type="domain" description="Repulsive guidance molecule C-terminal" evidence="10">
    <location>
        <begin position="206"/>
        <end position="377"/>
    </location>
</feature>
<evidence type="ECO:0000256" key="6">
    <source>
        <dbReference type="ARBA" id="ARBA00022813"/>
    </source>
</evidence>
<evidence type="ECO:0000256" key="4">
    <source>
        <dbReference type="ARBA" id="ARBA00022622"/>
    </source>
</evidence>
<feature type="domain" description="Repulsive guidance molecule N-terminal" evidence="11">
    <location>
        <begin position="79"/>
        <end position="146"/>
    </location>
</feature>
<evidence type="ECO:0000259" key="10">
    <source>
        <dbReference type="Pfam" id="PF06534"/>
    </source>
</evidence>
<gene>
    <name evidence="12" type="ORF">JRQ81_001290</name>
</gene>
<organism evidence="12 13">
    <name type="scientific">Phrynocephalus forsythii</name>
    <dbReference type="NCBI Taxonomy" id="171643"/>
    <lineage>
        <taxon>Eukaryota</taxon>
        <taxon>Metazoa</taxon>
        <taxon>Chordata</taxon>
        <taxon>Craniata</taxon>
        <taxon>Vertebrata</taxon>
        <taxon>Euteleostomi</taxon>
        <taxon>Lepidosauria</taxon>
        <taxon>Squamata</taxon>
        <taxon>Bifurcata</taxon>
        <taxon>Unidentata</taxon>
        <taxon>Episquamata</taxon>
        <taxon>Toxicofera</taxon>
        <taxon>Iguania</taxon>
        <taxon>Acrodonta</taxon>
        <taxon>Agamidae</taxon>
        <taxon>Agaminae</taxon>
        <taxon>Phrynocephalus</taxon>
    </lineage>
</organism>
<evidence type="ECO:0000313" key="13">
    <source>
        <dbReference type="Proteomes" id="UP001142489"/>
    </source>
</evidence>
<keyword evidence="6" id="KW-0068">Autocatalytic cleavage</keyword>
<dbReference type="GO" id="GO:0030509">
    <property type="term" value="P:BMP signaling pathway"/>
    <property type="evidence" value="ECO:0007669"/>
    <property type="project" value="TreeGrafter"/>
</dbReference>
<dbReference type="GO" id="GO:0005886">
    <property type="term" value="C:plasma membrane"/>
    <property type="evidence" value="ECO:0007669"/>
    <property type="project" value="UniProtKB-SubCell"/>
</dbReference>
<dbReference type="OrthoDB" id="10013795at2759"/>
<protein>
    <submittedName>
        <fullName evidence="12">Uncharacterized protein</fullName>
    </submittedName>
</protein>
<keyword evidence="9" id="KW-0449">Lipoprotein</keyword>